<dbReference type="InParanoid" id="Q22C47"/>
<keyword evidence="3" id="KW-1185">Reference proteome</keyword>
<sequence>MQKQNLYLNSQELKFNLSPEDVQVILKNQNNSDQEKRAIGCMMCSYIGDSIGTVTEFTKDLTEEQIQKAIRMEGGGIHRVIAGQGTDDSELATSLGYGLIESDENSIDLNLITKYYVLWVKSKPIDIGQTTSNPFKLLINDQQINIKMNKDQVQEKDLSNIAISQAQIDNQNSESNGGCMRICSLIVYLSKLNDQEEIKKSVFSEQQITHPNIISQYCTYIYVRACINLIQNGDAKKAFEDINNYVENFLNIGVIQQWWRENVLKEKFSETKIYEVWIKHQFINVFIILKRIAEGSESIDSDLLPRVLKQIIRLHGDTDTAACIVGGMIGSLVGYQNIPSNYVNILVQCDLQNDPKLNQKRPAIYNPRACIYLSHKLYEKAPTQKVQIIGGTNEQKTQIPMLQQFYDF</sequence>
<evidence type="ECO:0000313" key="3">
    <source>
        <dbReference type="Proteomes" id="UP000009168"/>
    </source>
</evidence>
<feature type="binding site" evidence="1">
    <location>
        <position position="320"/>
    </location>
    <ligand>
        <name>Mg(2+)</name>
        <dbReference type="ChEBI" id="CHEBI:18420"/>
        <label>1</label>
    </ligand>
</feature>
<evidence type="ECO:0000313" key="2">
    <source>
        <dbReference type="EMBL" id="EAR82865.1"/>
    </source>
</evidence>
<reference evidence="3" key="1">
    <citation type="journal article" date="2006" name="PLoS Biol.">
        <title>Macronuclear genome sequence of the ciliate Tetrahymena thermophila, a model eukaryote.</title>
        <authorList>
            <person name="Eisen J.A."/>
            <person name="Coyne R.S."/>
            <person name="Wu M."/>
            <person name="Wu D."/>
            <person name="Thiagarajan M."/>
            <person name="Wortman J.R."/>
            <person name="Badger J.H."/>
            <person name="Ren Q."/>
            <person name="Amedeo P."/>
            <person name="Jones K.M."/>
            <person name="Tallon L.J."/>
            <person name="Delcher A.L."/>
            <person name="Salzberg S.L."/>
            <person name="Silva J.C."/>
            <person name="Haas B.J."/>
            <person name="Majoros W.H."/>
            <person name="Farzad M."/>
            <person name="Carlton J.M."/>
            <person name="Smith R.K. Jr."/>
            <person name="Garg J."/>
            <person name="Pearlman R.E."/>
            <person name="Karrer K.M."/>
            <person name="Sun L."/>
            <person name="Manning G."/>
            <person name="Elde N.C."/>
            <person name="Turkewitz A.P."/>
            <person name="Asai D.J."/>
            <person name="Wilkes D.E."/>
            <person name="Wang Y."/>
            <person name="Cai H."/>
            <person name="Collins K."/>
            <person name="Stewart B.A."/>
            <person name="Lee S.R."/>
            <person name="Wilamowska K."/>
            <person name="Weinberg Z."/>
            <person name="Ruzzo W.L."/>
            <person name="Wloga D."/>
            <person name="Gaertig J."/>
            <person name="Frankel J."/>
            <person name="Tsao C.-C."/>
            <person name="Gorovsky M.A."/>
            <person name="Keeling P.J."/>
            <person name="Waller R.F."/>
            <person name="Patron N.J."/>
            <person name="Cherry J.M."/>
            <person name="Stover N.A."/>
            <person name="Krieger C.J."/>
            <person name="del Toro C."/>
            <person name="Ryder H.F."/>
            <person name="Williamson S.C."/>
            <person name="Barbeau R.A."/>
            <person name="Hamilton E.P."/>
            <person name="Orias E."/>
        </authorList>
    </citation>
    <scope>NUCLEOTIDE SEQUENCE [LARGE SCALE GENOMIC DNA]</scope>
    <source>
        <strain evidence="3">SB210</strain>
    </source>
</reference>
<dbReference type="EMBL" id="GG662686">
    <property type="protein sequence ID" value="EAR82865.1"/>
    <property type="molecule type" value="Genomic_DNA"/>
</dbReference>
<dbReference type="RefSeq" id="XP_001030528.1">
    <property type="nucleotide sequence ID" value="XM_001030528.3"/>
</dbReference>
<dbReference type="Gene3D" id="1.10.4080.10">
    <property type="entry name" value="ADP-ribosylation/Crystallin J1"/>
    <property type="match status" value="1"/>
</dbReference>
<dbReference type="Proteomes" id="UP000009168">
    <property type="component" value="Unassembled WGS sequence"/>
</dbReference>
<proteinExistence type="predicted"/>
<feature type="binding site" evidence="1">
    <location>
        <position position="88"/>
    </location>
    <ligand>
        <name>Mg(2+)</name>
        <dbReference type="ChEBI" id="CHEBI:18420"/>
        <label>1</label>
    </ligand>
</feature>
<name>Q22C47_TETTS</name>
<dbReference type="AlphaFoldDB" id="Q22C47"/>
<feature type="binding site" evidence="1">
    <location>
        <position position="317"/>
    </location>
    <ligand>
        <name>Mg(2+)</name>
        <dbReference type="ChEBI" id="CHEBI:18420"/>
        <label>1</label>
    </ligand>
</feature>
<dbReference type="SUPFAM" id="SSF101478">
    <property type="entry name" value="ADP-ribosylglycohydrolase"/>
    <property type="match status" value="1"/>
</dbReference>
<dbReference type="InterPro" id="IPR036705">
    <property type="entry name" value="Ribosyl_crysJ1_sf"/>
</dbReference>
<dbReference type="OMA" id="TTINDGW"/>
<dbReference type="OrthoDB" id="312812at2759"/>
<dbReference type="GO" id="GO:0046872">
    <property type="term" value="F:metal ion binding"/>
    <property type="evidence" value="ECO:0007669"/>
    <property type="project" value="UniProtKB-KW"/>
</dbReference>
<feature type="binding site" evidence="1">
    <location>
        <position position="87"/>
    </location>
    <ligand>
        <name>Mg(2+)</name>
        <dbReference type="ChEBI" id="CHEBI:18420"/>
        <label>1</label>
    </ligand>
</feature>
<gene>
    <name evidence="2" type="ORF">TTHERM_01076920</name>
</gene>
<comment type="cofactor">
    <cofactor evidence="1">
        <name>Mg(2+)</name>
        <dbReference type="ChEBI" id="CHEBI:18420"/>
    </cofactor>
    <text evidence="1">Binds 2 magnesium ions per subunit.</text>
</comment>
<keyword evidence="1" id="KW-0479">Metal-binding</keyword>
<feature type="binding site" evidence="1">
    <location>
        <position position="319"/>
    </location>
    <ligand>
        <name>Mg(2+)</name>
        <dbReference type="ChEBI" id="CHEBI:18420"/>
        <label>1</label>
    </ligand>
</feature>
<dbReference type="GeneID" id="7822842"/>
<keyword evidence="1" id="KW-0460">Magnesium</keyword>
<dbReference type="InterPro" id="IPR005502">
    <property type="entry name" value="Ribosyl_crysJ1"/>
</dbReference>
<organism evidence="2 3">
    <name type="scientific">Tetrahymena thermophila (strain SB210)</name>
    <dbReference type="NCBI Taxonomy" id="312017"/>
    <lineage>
        <taxon>Eukaryota</taxon>
        <taxon>Sar</taxon>
        <taxon>Alveolata</taxon>
        <taxon>Ciliophora</taxon>
        <taxon>Intramacronucleata</taxon>
        <taxon>Oligohymenophorea</taxon>
        <taxon>Hymenostomatida</taxon>
        <taxon>Tetrahymenina</taxon>
        <taxon>Tetrahymenidae</taxon>
        <taxon>Tetrahymena</taxon>
    </lineage>
</organism>
<dbReference type="KEGG" id="tet:TTHERM_01076920"/>
<feature type="binding site" evidence="1">
    <location>
        <position position="86"/>
    </location>
    <ligand>
        <name>Mg(2+)</name>
        <dbReference type="ChEBI" id="CHEBI:18420"/>
        <label>1</label>
    </ligand>
</feature>
<dbReference type="Pfam" id="PF03747">
    <property type="entry name" value="ADP_ribosyl_GH"/>
    <property type="match status" value="1"/>
</dbReference>
<dbReference type="eggNOG" id="ENOG502S2GS">
    <property type="taxonomic scope" value="Eukaryota"/>
</dbReference>
<evidence type="ECO:0000256" key="1">
    <source>
        <dbReference type="PIRSR" id="PIRSR605502-1"/>
    </source>
</evidence>
<accession>Q22C47</accession>
<protein>
    <submittedName>
        <fullName evidence="2">ADP-ribosylglycohydrolase</fullName>
    </submittedName>
</protein>
<dbReference type="HOGENOM" id="CLU_675269_0_0_1"/>